<feature type="domain" description="DUF5616" evidence="2">
    <location>
        <begin position="85"/>
        <end position="222"/>
    </location>
</feature>
<dbReference type="InterPro" id="IPR041652">
    <property type="entry name" value="DUF5616"/>
</dbReference>
<protein>
    <recommendedName>
        <fullName evidence="5">DUF434 domain-containing protein</fullName>
    </recommendedName>
</protein>
<dbReference type="RefSeq" id="WP_002700847.1">
    <property type="nucleotide sequence ID" value="NZ_AAWS01000033.1"/>
</dbReference>
<evidence type="ECO:0000259" key="1">
    <source>
        <dbReference type="Pfam" id="PF04256"/>
    </source>
</evidence>
<dbReference type="AlphaFoldDB" id="A1ZSY9"/>
<dbReference type="Pfam" id="PF04256">
    <property type="entry name" value="DUF434"/>
    <property type="match status" value="1"/>
</dbReference>
<feature type="domain" description="DUF434" evidence="1">
    <location>
        <begin position="26"/>
        <end position="73"/>
    </location>
</feature>
<evidence type="ECO:0000313" key="3">
    <source>
        <dbReference type="EMBL" id="EAY26553.1"/>
    </source>
</evidence>
<evidence type="ECO:0008006" key="5">
    <source>
        <dbReference type="Google" id="ProtNLM"/>
    </source>
</evidence>
<dbReference type="PANTHER" id="PTHR42252:SF1">
    <property type="entry name" value="DUF434 DOMAIN-CONTAINING PROTEIN"/>
    <property type="match status" value="1"/>
</dbReference>
<evidence type="ECO:0000313" key="4">
    <source>
        <dbReference type="Proteomes" id="UP000004095"/>
    </source>
</evidence>
<dbReference type="Proteomes" id="UP000004095">
    <property type="component" value="Unassembled WGS sequence"/>
</dbReference>
<sequence length="238" mass="26665">MPNNQRHRGQHSDDVKIFNEKWVAILQKAVNDLSFLLSNGYAEKSSLKLVGDRYKLNARQRQALLRGSCGDQACSYRIAHQLQPAALQGAEVVVDGYNLLIITEVALSNGIILACKDKCYRDIASIHGTYKRVEETVPAIQLIGSTFQQLGVSKVHWYFDSPVSNSGRLKQMLLDEATQQGWAWEAELVYNPDKALVETGKIVVSSDGWVIDNSKHWFNMMAYLLDQKLLVANVKDVG</sequence>
<gene>
    <name evidence="3" type="ORF">M23134_01723</name>
</gene>
<keyword evidence="4" id="KW-1185">Reference proteome</keyword>
<dbReference type="OrthoDB" id="5372493at2"/>
<comment type="caution">
    <text evidence="3">The sequence shown here is derived from an EMBL/GenBank/DDBJ whole genome shotgun (WGS) entry which is preliminary data.</text>
</comment>
<proteinExistence type="predicted"/>
<reference evidence="3 4" key="1">
    <citation type="submission" date="2007-01" db="EMBL/GenBank/DDBJ databases">
        <authorList>
            <person name="Haygood M."/>
            <person name="Podell S."/>
            <person name="Anderson C."/>
            <person name="Hopkinson B."/>
            <person name="Roe K."/>
            <person name="Barbeau K."/>
            <person name="Gaasterland T."/>
            <person name="Ferriera S."/>
            <person name="Johnson J."/>
            <person name="Kravitz S."/>
            <person name="Beeson K."/>
            <person name="Sutton G."/>
            <person name="Rogers Y.-H."/>
            <person name="Friedman R."/>
            <person name="Frazier M."/>
            <person name="Venter J.C."/>
        </authorList>
    </citation>
    <scope>NUCLEOTIDE SEQUENCE [LARGE SCALE GENOMIC DNA]</scope>
    <source>
        <strain evidence="3 4">ATCC 23134</strain>
    </source>
</reference>
<evidence type="ECO:0000259" key="2">
    <source>
        <dbReference type="Pfam" id="PF18481"/>
    </source>
</evidence>
<organism evidence="3 4">
    <name type="scientific">Microscilla marina ATCC 23134</name>
    <dbReference type="NCBI Taxonomy" id="313606"/>
    <lineage>
        <taxon>Bacteria</taxon>
        <taxon>Pseudomonadati</taxon>
        <taxon>Bacteroidota</taxon>
        <taxon>Cytophagia</taxon>
        <taxon>Cytophagales</taxon>
        <taxon>Microscillaceae</taxon>
        <taxon>Microscilla</taxon>
    </lineage>
</organism>
<dbReference type="EMBL" id="AAWS01000033">
    <property type="protein sequence ID" value="EAY26553.1"/>
    <property type="molecule type" value="Genomic_DNA"/>
</dbReference>
<dbReference type="PANTHER" id="PTHR42252">
    <property type="entry name" value="DUF5616 DOMAIN-CONTAINING PROTEIN"/>
    <property type="match status" value="1"/>
</dbReference>
<name>A1ZSY9_MICM2</name>
<accession>A1ZSY9</accession>
<dbReference type="eggNOG" id="COG2454">
    <property type="taxonomic scope" value="Bacteria"/>
</dbReference>
<dbReference type="InterPro" id="IPR007368">
    <property type="entry name" value="DUF434"/>
</dbReference>
<dbReference type="Pfam" id="PF18481">
    <property type="entry name" value="DUF5616"/>
    <property type="match status" value="1"/>
</dbReference>